<evidence type="ECO:0000313" key="1">
    <source>
        <dbReference type="EMBL" id="KYF63003.1"/>
    </source>
</evidence>
<dbReference type="EMBL" id="JEME01003193">
    <property type="protein sequence ID" value="KYG02007.1"/>
    <property type="molecule type" value="Genomic_DNA"/>
</dbReference>
<sequence length="178" mass="20136">MARDDDAIDNDMILRMAFEQAARRRPDGSSVLSDFEDSVAAMMWVHALAVPRLFLGMSRMPSREHLLRMVDWYLAYVRRGDRHVPPELSPVPYEEREPLAMRLRVLVEAWSPPGLPPEITEVARAILHAEGKMAPPGGWDNTPEPEVPAEELLYWPEGVPALLKSKRQGTGDRERGDS</sequence>
<evidence type="ECO:0000313" key="2">
    <source>
        <dbReference type="EMBL" id="KYG02007.1"/>
    </source>
</evidence>
<name>A0A150TBV1_SORCE</name>
<dbReference type="Proteomes" id="UP000075604">
    <property type="component" value="Unassembled WGS sequence"/>
</dbReference>
<evidence type="ECO:0000313" key="3">
    <source>
        <dbReference type="Proteomes" id="UP000075502"/>
    </source>
</evidence>
<gene>
    <name evidence="1" type="ORF">BE04_02070</name>
    <name evidence="2" type="ORF">BE21_55450</name>
</gene>
<organism evidence="2 3">
    <name type="scientific">Sorangium cellulosum</name>
    <name type="common">Polyangium cellulosum</name>
    <dbReference type="NCBI Taxonomy" id="56"/>
    <lineage>
        <taxon>Bacteria</taxon>
        <taxon>Pseudomonadati</taxon>
        <taxon>Myxococcota</taxon>
        <taxon>Polyangia</taxon>
        <taxon>Polyangiales</taxon>
        <taxon>Polyangiaceae</taxon>
        <taxon>Sorangium</taxon>
    </lineage>
</organism>
<protein>
    <submittedName>
        <fullName evidence="2">Uncharacterized protein</fullName>
    </submittedName>
</protein>
<dbReference type="EMBL" id="JELX01000659">
    <property type="protein sequence ID" value="KYF63003.1"/>
    <property type="molecule type" value="Genomic_DNA"/>
</dbReference>
<dbReference type="Proteomes" id="UP000075502">
    <property type="component" value="Unassembled WGS sequence"/>
</dbReference>
<proteinExistence type="predicted"/>
<accession>A0A150TBV1</accession>
<reference evidence="3 4" key="1">
    <citation type="submission" date="2014-02" db="EMBL/GenBank/DDBJ databases">
        <title>The small core and large imbalanced accessory genome model reveals a collaborative survival strategy of Sorangium cellulosum strains in nature.</title>
        <authorList>
            <person name="Han K."/>
            <person name="Peng R."/>
            <person name="Blom J."/>
            <person name="Li Y.-Z."/>
        </authorList>
    </citation>
    <scope>NUCLEOTIDE SEQUENCE [LARGE SCALE GENOMIC DNA]</scope>
    <source>
        <strain evidence="2 3">So0007-03</strain>
        <strain evidence="1 4">So0157-18</strain>
    </source>
</reference>
<comment type="caution">
    <text evidence="2">The sequence shown here is derived from an EMBL/GenBank/DDBJ whole genome shotgun (WGS) entry which is preliminary data.</text>
</comment>
<dbReference type="AlphaFoldDB" id="A0A150TBV1"/>
<evidence type="ECO:0000313" key="4">
    <source>
        <dbReference type="Proteomes" id="UP000075604"/>
    </source>
</evidence>